<comment type="catalytic activity">
    <reaction evidence="1">
        <text>ATP + protein L-histidine = ADP + protein N-phospho-L-histidine.</text>
        <dbReference type="EC" id="2.7.13.3"/>
    </reaction>
</comment>
<dbReference type="InterPro" id="IPR011712">
    <property type="entry name" value="Sig_transdc_His_kin_sub3_dim/P"/>
</dbReference>
<gene>
    <name evidence="12" type="ORF">HD596_002277</name>
</gene>
<dbReference type="PANTHER" id="PTHR24421:SF10">
    <property type="entry name" value="NITRATE_NITRITE SENSOR PROTEIN NARQ"/>
    <property type="match status" value="1"/>
</dbReference>
<dbReference type="InterPro" id="IPR025828">
    <property type="entry name" value="Put_sensor_dom"/>
</dbReference>
<evidence type="ECO:0000313" key="13">
    <source>
        <dbReference type="Proteomes" id="UP000579153"/>
    </source>
</evidence>
<evidence type="ECO:0000259" key="11">
    <source>
        <dbReference type="SMART" id="SM00387"/>
    </source>
</evidence>
<evidence type="ECO:0000256" key="7">
    <source>
        <dbReference type="ARBA" id="ARBA00022840"/>
    </source>
</evidence>
<evidence type="ECO:0000256" key="2">
    <source>
        <dbReference type="ARBA" id="ARBA00012438"/>
    </source>
</evidence>
<keyword evidence="10" id="KW-0472">Membrane</keyword>
<dbReference type="GO" id="GO:0016020">
    <property type="term" value="C:membrane"/>
    <property type="evidence" value="ECO:0007669"/>
    <property type="project" value="InterPro"/>
</dbReference>
<evidence type="ECO:0000256" key="10">
    <source>
        <dbReference type="SAM" id="Phobius"/>
    </source>
</evidence>
<keyword evidence="10" id="KW-0812">Transmembrane</keyword>
<evidence type="ECO:0000313" key="12">
    <source>
        <dbReference type="EMBL" id="MBB5775521.1"/>
    </source>
</evidence>
<evidence type="ECO:0000256" key="3">
    <source>
        <dbReference type="ARBA" id="ARBA00022553"/>
    </source>
</evidence>
<dbReference type="GO" id="GO:0005524">
    <property type="term" value="F:ATP binding"/>
    <property type="evidence" value="ECO:0007669"/>
    <property type="project" value="UniProtKB-KW"/>
</dbReference>
<feature type="transmembrane region" description="Helical" evidence="10">
    <location>
        <begin position="164"/>
        <end position="186"/>
    </location>
</feature>
<dbReference type="Gene3D" id="3.30.565.10">
    <property type="entry name" value="Histidine kinase-like ATPase, C-terminal domain"/>
    <property type="match status" value="1"/>
</dbReference>
<dbReference type="Pfam" id="PF02518">
    <property type="entry name" value="HATPase_c"/>
    <property type="match status" value="1"/>
</dbReference>
<reference evidence="12 13" key="1">
    <citation type="submission" date="2020-08" db="EMBL/GenBank/DDBJ databases">
        <title>Sequencing the genomes of 1000 actinobacteria strains.</title>
        <authorList>
            <person name="Klenk H.-P."/>
        </authorList>
    </citation>
    <scope>NUCLEOTIDE SEQUENCE [LARGE SCALE GENOMIC DNA]</scope>
    <source>
        <strain evidence="12 13">DSM 45507</strain>
    </source>
</reference>
<feature type="region of interest" description="Disordered" evidence="9">
    <location>
        <begin position="396"/>
        <end position="416"/>
    </location>
</feature>
<evidence type="ECO:0000256" key="9">
    <source>
        <dbReference type="SAM" id="MobiDB-lite"/>
    </source>
</evidence>
<feature type="transmembrane region" description="Helical" evidence="10">
    <location>
        <begin position="35"/>
        <end position="68"/>
    </location>
</feature>
<dbReference type="Pfam" id="PF13796">
    <property type="entry name" value="Sensor"/>
    <property type="match status" value="1"/>
</dbReference>
<dbReference type="InterPro" id="IPR036890">
    <property type="entry name" value="HATPase_C_sf"/>
</dbReference>
<dbReference type="EC" id="2.7.13.3" evidence="2"/>
<accession>A0A7W9G1R0</accession>
<dbReference type="AlphaFoldDB" id="A0A7W9G1R0"/>
<keyword evidence="8" id="KW-0902">Two-component regulatory system</keyword>
<keyword evidence="3" id="KW-0597">Phosphoprotein</keyword>
<dbReference type="RefSeq" id="WP_185069194.1">
    <property type="nucleotide sequence ID" value="NZ_JACHMB010000001.1"/>
</dbReference>
<dbReference type="InterPro" id="IPR050482">
    <property type="entry name" value="Sensor_HK_TwoCompSys"/>
</dbReference>
<name>A0A7W9G1R0_9ACTN</name>
<proteinExistence type="predicted"/>
<keyword evidence="10" id="KW-1133">Transmembrane helix</keyword>
<dbReference type="Pfam" id="PF07730">
    <property type="entry name" value="HisKA_3"/>
    <property type="match status" value="1"/>
</dbReference>
<dbReference type="EMBL" id="JACHMB010000001">
    <property type="protein sequence ID" value="MBB5775521.1"/>
    <property type="molecule type" value="Genomic_DNA"/>
</dbReference>
<evidence type="ECO:0000256" key="4">
    <source>
        <dbReference type="ARBA" id="ARBA00022679"/>
    </source>
</evidence>
<dbReference type="SUPFAM" id="SSF55874">
    <property type="entry name" value="ATPase domain of HSP90 chaperone/DNA topoisomerase II/histidine kinase"/>
    <property type="match status" value="1"/>
</dbReference>
<dbReference type="SMART" id="SM00387">
    <property type="entry name" value="HATPase_c"/>
    <property type="match status" value="1"/>
</dbReference>
<dbReference type="GO" id="GO:0000155">
    <property type="term" value="F:phosphorelay sensor kinase activity"/>
    <property type="evidence" value="ECO:0007669"/>
    <property type="project" value="InterPro"/>
</dbReference>
<organism evidence="12 13">
    <name type="scientific">Nonomuraea jabiensis</name>
    <dbReference type="NCBI Taxonomy" id="882448"/>
    <lineage>
        <taxon>Bacteria</taxon>
        <taxon>Bacillati</taxon>
        <taxon>Actinomycetota</taxon>
        <taxon>Actinomycetes</taxon>
        <taxon>Streptosporangiales</taxon>
        <taxon>Streptosporangiaceae</taxon>
        <taxon>Nonomuraea</taxon>
    </lineage>
</organism>
<protein>
    <recommendedName>
        <fullName evidence="2">histidine kinase</fullName>
        <ecNumber evidence="2">2.7.13.3</ecNumber>
    </recommendedName>
</protein>
<dbReference type="Gene3D" id="1.20.5.1930">
    <property type="match status" value="1"/>
</dbReference>
<dbReference type="Proteomes" id="UP000579153">
    <property type="component" value="Unassembled WGS sequence"/>
</dbReference>
<feature type="transmembrane region" description="Helical" evidence="10">
    <location>
        <begin position="110"/>
        <end position="134"/>
    </location>
</feature>
<keyword evidence="7" id="KW-0067">ATP-binding</keyword>
<evidence type="ECO:0000256" key="8">
    <source>
        <dbReference type="ARBA" id="ARBA00023012"/>
    </source>
</evidence>
<dbReference type="InterPro" id="IPR003594">
    <property type="entry name" value="HATPase_dom"/>
</dbReference>
<keyword evidence="13" id="KW-1185">Reference proteome</keyword>
<evidence type="ECO:0000256" key="6">
    <source>
        <dbReference type="ARBA" id="ARBA00022777"/>
    </source>
</evidence>
<keyword evidence="5" id="KW-0547">Nucleotide-binding</keyword>
<keyword evidence="4" id="KW-0808">Transferase</keyword>
<dbReference type="CDD" id="cd16917">
    <property type="entry name" value="HATPase_UhpB-NarQ-NarX-like"/>
    <property type="match status" value="1"/>
</dbReference>
<sequence length="416" mass="43990">MPTPDPGPLRRWDVAARTRATLDALEHLVGGVGTAILAILAVFAVAVTALACLLGVGLFLVPTALHVLRAVADRERGRLSRWGPDVVISPDPVPSELRAAITNPASRRELCWALVHASFGLLLGALGMTLPLSAVRDLTFPLWWRLMPDGAGVDLWVVHDLPSALAVGALSVGWIALTLALVPGMARLQAWPGRRLLAADPGTDLALRVAQLTATRAEALDAHAAELRRIERSLHDGTQNRLVAVNVMLGAARRALARDPATADAMLERAQDAAEQALAELRAVSRSILPPVLTDRSLADALTGLAASCPVPCRIDVDLPGRCAASVEATAYFVVAEGLTNIAKYSQARHATVTIRRHDDRLDLQITDDGRGGADERRGSGLAGIRRRAEALDGTFALTSPEGGPTTMNVSLPCGL</sequence>
<keyword evidence="6 12" id="KW-0418">Kinase</keyword>
<evidence type="ECO:0000256" key="5">
    <source>
        <dbReference type="ARBA" id="ARBA00022741"/>
    </source>
</evidence>
<comment type="caution">
    <text evidence="12">The sequence shown here is derived from an EMBL/GenBank/DDBJ whole genome shotgun (WGS) entry which is preliminary data.</text>
</comment>
<feature type="domain" description="Histidine kinase/HSP90-like ATPase" evidence="11">
    <location>
        <begin position="326"/>
        <end position="416"/>
    </location>
</feature>
<dbReference type="GO" id="GO:0046983">
    <property type="term" value="F:protein dimerization activity"/>
    <property type="evidence" value="ECO:0007669"/>
    <property type="project" value="InterPro"/>
</dbReference>
<evidence type="ECO:0000256" key="1">
    <source>
        <dbReference type="ARBA" id="ARBA00000085"/>
    </source>
</evidence>
<dbReference type="PANTHER" id="PTHR24421">
    <property type="entry name" value="NITRATE/NITRITE SENSOR PROTEIN NARX-RELATED"/>
    <property type="match status" value="1"/>
</dbReference>